<dbReference type="EMBL" id="JAUSQX010000001">
    <property type="protein sequence ID" value="MDP9805764.1"/>
    <property type="molecule type" value="Genomic_DNA"/>
</dbReference>
<reference evidence="2 3" key="1">
    <citation type="submission" date="2023-07" db="EMBL/GenBank/DDBJ databases">
        <title>Sequencing the genomes of 1000 actinobacteria strains.</title>
        <authorList>
            <person name="Klenk H.-P."/>
        </authorList>
    </citation>
    <scope>NUCLEOTIDE SEQUENCE [LARGE SCALE GENOMIC DNA]</scope>
    <source>
        <strain evidence="2 3">DSM 17163</strain>
    </source>
</reference>
<evidence type="ECO:0000313" key="2">
    <source>
        <dbReference type="EMBL" id="MDP9805764.1"/>
    </source>
</evidence>
<keyword evidence="1" id="KW-0472">Membrane</keyword>
<evidence type="ECO:0000313" key="3">
    <source>
        <dbReference type="Proteomes" id="UP001243212"/>
    </source>
</evidence>
<keyword evidence="3" id="KW-1185">Reference proteome</keyword>
<sequence length="148" mass="15344">MRSANEAAVSERAVSEQAEPGNAVVEFIGVMTVIIIPALILLIGLSTTTRAQLALDDAARQSVRAYVRADSGVQAQAQARTAADLAWDTRGFVEPLAFGVSCTASPCLSPGASVEVTVSADVGVPIIGSISISASQSMLVDQYRVVRP</sequence>
<evidence type="ECO:0008006" key="4">
    <source>
        <dbReference type="Google" id="ProtNLM"/>
    </source>
</evidence>
<proteinExistence type="predicted"/>
<dbReference type="RefSeq" id="WP_307682025.1">
    <property type="nucleotide sequence ID" value="NZ_JAUSQX010000001.1"/>
</dbReference>
<name>A0ABT9NEF4_9ACTO</name>
<comment type="caution">
    <text evidence="2">The sequence shown here is derived from an EMBL/GenBank/DDBJ whole genome shotgun (WGS) entry which is preliminary data.</text>
</comment>
<feature type="transmembrane region" description="Helical" evidence="1">
    <location>
        <begin position="27"/>
        <end position="45"/>
    </location>
</feature>
<protein>
    <recommendedName>
        <fullName evidence="4">TadE-like protein</fullName>
    </recommendedName>
</protein>
<organism evidence="2 3">
    <name type="scientific">Trueperella bonasi</name>
    <dbReference type="NCBI Taxonomy" id="312286"/>
    <lineage>
        <taxon>Bacteria</taxon>
        <taxon>Bacillati</taxon>
        <taxon>Actinomycetota</taxon>
        <taxon>Actinomycetes</taxon>
        <taxon>Actinomycetales</taxon>
        <taxon>Actinomycetaceae</taxon>
        <taxon>Trueperella</taxon>
    </lineage>
</organism>
<dbReference type="Proteomes" id="UP001243212">
    <property type="component" value="Unassembled WGS sequence"/>
</dbReference>
<evidence type="ECO:0000256" key="1">
    <source>
        <dbReference type="SAM" id="Phobius"/>
    </source>
</evidence>
<gene>
    <name evidence="2" type="ORF">J2S70_000346</name>
</gene>
<keyword evidence="1" id="KW-1133">Transmembrane helix</keyword>
<accession>A0ABT9NEF4</accession>
<keyword evidence="1" id="KW-0812">Transmembrane</keyword>